<dbReference type="EMBL" id="AYTS01000008">
    <property type="protein sequence ID" value="OOP57915.1"/>
    <property type="molecule type" value="Genomic_DNA"/>
</dbReference>
<reference evidence="1 2" key="1">
    <citation type="journal article" date="2017" name="Water Res.">
        <title>Discovery and metagenomic analysis of an anammox bacterial enrichment related to Candidatus "Brocadia caroliniensis" in a full-scale glycerol-fed nitritation-denitritation separate centrate treatment process.</title>
        <authorList>
            <person name="Park H."/>
            <person name="Brotto A.C."/>
            <person name="van Loosdrecht M.C."/>
            <person name="Chandran K."/>
        </authorList>
    </citation>
    <scope>NUCLEOTIDE SEQUENCE [LARGE SCALE GENOMIC DNA]</scope>
    <source>
        <strain evidence="1">26THWARD</strain>
    </source>
</reference>
<protein>
    <recommendedName>
        <fullName evidence="3">STAS/SEC14 domain-containing protein</fullName>
    </recommendedName>
</protein>
<dbReference type="AlphaFoldDB" id="A0A1V4AXQ9"/>
<evidence type="ECO:0008006" key="3">
    <source>
        <dbReference type="Google" id="ProtNLM"/>
    </source>
</evidence>
<accession>A0A1V4AXQ9</accession>
<evidence type="ECO:0000313" key="1">
    <source>
        <dbReference type="EMBL" id="OOP57915.1"/>
    </source>
</evidence>
<gene>
    <name evidence="1" type="ORF">AYP45_00950</name>
</gene>
<dbReference type="STRING" id="1004156.AYP45_00950"/>
<proteinExistence type="predicted"/>
<comment type="caution">
    <text evidence="1">The sequence shown here is derived from an EMBL/GenBank/DDBJ whole genome shotgun (WGS) entry which is preliminary data.</text>
</comment>
<dbReference type="Proteomes" id="UP000189681">
    <property type="component" value="Unassembled WGS sequence"/>
</dbReference>
<name>A0A1V4AXQ9_9BACT</name>
<evidence type="ECO:0000313" key="2">
    <source>
        <dbReference type="Proteomes" id="UP000189681"/>
    </source>
</evidence>
<organism evidence="1 2">
    <name type="scientific">Candidatus Brocadia carolinensis</name>
    <dbReference type="NCBI Taxonomy" id="1004156"/>
    <lineage>
        <taxon>Bacteria</taxon>
        <taxon>Pseudomonadati</taxon>
        <taxon>Planctomycetota</taxon>
        <taxon>Candidatus Brocadiia</taxon>
        <taxon>Candidatus Brocadiales</taxon>
        <taxon>Candidatus Brocadiaceae</taxon>
        <taxon>Candidatus Brocadia</taxon>
    </lineage>
</organism>
<sequence>MEHEFIFYPKKNFVIIRTHGHATLEGFKTFVIDLLKDTQWVKGMTILVDHRDVDFNGISKVDVDTYRNFIIENSDIIGPARIAAVVSEALGYGLGRMWEIPLRCEVAFEHHVFYSINDAITWLGTEVDDPCNK</sequence>